<accession>A0A3R7KXJ2</accession>
<protein>
    <submittedName>
        <fullName evidence="5">DNA-directed RNA polymerase II</fullName>
        <ecNumber evidence="5">2.7.7.6</ecNumber>
    </submittedName>
</protein>
<dbReference type="GO" id="GO:0006362">
    <property type="term" value="P:transcription elongation by RNA polymerase I"/>
    <property type="evidence" value="ECO:0007669"/>
    <property type="project" value="TreeGrafter"/>
</dbReference>
<evidence type="ECO:0000313" key="5">
    <source>
        <dbReference type="EMBL" id="RNF11682.1"/>
    </source>
</evidence>
<dbReference type="GO" id="GO:0042797">
    <property type="term" value="P:tRNA transcription by RNA polymerase III"/>
    <property type="evidence" value="ECO:0007669"/>
    <property type="project" value="TreeGrafter"/>
</dbReference>
<dbReference type="GO" id="GO:0003677">
    <property type="term" value="F:DNA binding"/>
    <property type="evidence" value="ECO:0007669"/>
    <property type="project" value="InterPro"/>
</dbReference>
<sequence length="283" mass="31702">MSSIEELKIVRLYRAYNTVIQMCMDRGYTVRHPSAVAHALLDPSVYNDEYGLDYEWFLQHFVVVQATPTAASGAAGGEDDNATRVQTSHSKALEERRNWTLMRGAMRLVCSSEVVKSTNDESASLSKSGEKGGKSMLVFFSALPSLSMSELQEFRDKALQKQAHCMIVVSAGKITPVVRRGARELSGRLRAGTAEEIMSIQLFEEDELAYNIARHETVPSHVALSPEQAQEFLQQRQISLSQLPRILNEDPMVAYLGLVRGSIVRIQRESKESGPYEMYRQVI</sequence>
<reference evidence="5 6" key="1">
    <citation type="journal article" date="2018" name="BMC Genomics">
        <title>Genomic comparison of Trypanosoma conorhini and Trypanosoma rangeli to Trypanosoma cruzi strains of high and low virulence.</title>
        <authorList>
            <person name="Bradwell K.R."/>
            <person name="Koparde V.N."/>
            <person name="Matveyev A.V."/>
            <person name="Serrano M.G."/>
            <person name="Alves J.M."/>
            <person name="Parikh H."/>
            <person name="Huang B."/>
            <person name="Lee V."/>
            <person name="Espinosa-Alvarez O."/>
            <person name="Ortiz P.A."/>
            <person name="Costa-Martins A.G."/>
            <person name="Teixeira M.M."/>
            <person name="Buck G.A."/>
        </authorList>
    </citation>
    <scope>NUCLEOTIDE SEQUENCE [LARGE SCALE GENOMIC DNA]</scope>
    <source>
        <strain evidence="5 6">AM80</strain>
    </source>
</reference>
<dbReference type="Pfam" id="PF01191">
    <property type="entry name" value="RNA_pol_Rpb5_C"/>
    <property type="match status" value="1"/>
</dbReference>
<dbReference type="OMA" id="CMRNAMR"/>
<evidence type="ECO:0000256" key="2">
    <source>
        <dbReference type="ARBA" id="ARBA00023163"/>
    </source>
</evidence>
<dbReference type="InterPro" id="IPR014381">
    <property type="entry name" value="Arch_Rpo5/euc_Rpb5"/>
</dbReference>
<keyword evidence="5" id="KW-0240">DNA-directed RNA polymerase</keyword>
<comment type="caution">
    <text evidence="5">The sequence shown here is derived from an EMBL/GenBank/DDBJ whole genome shotgun (WGS) entry which is preliminary data.</text>
</comment>
<dbReference type="AlphaFoldDB" id="A0A3R7KXJ2"/>
<name>A0A3R7KXJ2_TRYRA</name>
<dbReference type="Gene3D" id="3.40.1340.10">
    <property type="entry name" value="RNA polymerase, Rpb5, N-terminal domain"/>
    <property type="match status" value="1"/>
</dbReference>
<proteinExistence type="inferred from homology"/>
<organism evidence="5 6">
    <name type="scientific">Trypanosoma rangeli</name>
    <dbReference type="NCBI Taxonomy" id="5698"/>
    <lineage>
        <taxon>Eukaryota</taxon>
        <taxon>Discoba</taxon>
        <taxon>Euglenozoa</taxon>
        <taxon>Kinetoplastea</taxon>
        <taxon>Metakinetoplastina</taxon>
        <taxon>Trypanosomatida</taxon>
        <taxon>Trypanosomatidae</taxon>
        <taxon>Trypanosoma</taxon>
        <taxon>Herpetosoma</taxon>
    </lineage>
</organism>
<keyword evidence="5" id="KW-0808">Transferase</keyword>
<keyword evidence="6" id="KW-1185">Reference proteome</keyword>
<dbReference type="InterPro" id="IPR035913">
    <property type="entry name" value="RPB5-like_sf"/>
</dbReference>
<dbReference type="InterPro" id="IPR036710">
    <property type="entry name" value="RNA_pol_Rpb5_N_sf"/>
</dbReference>
<dbReference type="SUPFAM" id="SSF55287">
    <property type="entry name" value="RPB5-like RNA polymerase subunit"/>
    <property type="match status" value="1"/>
</dbReference>
<dbReference type="EMBL" id="MKGL01000014">
    <property type="protein sequence ID" value="RNF11682.1"/>
    <property type="molecule type" value="Genomic_DNA"/>
</dbReference>
<keyword evidence="2" id="KW-0804">Transcription</keyword>
<dbReference type="SUPFAM" id="SSF53036">
    <property type="entry name" value="Eukaryotic RPB5 N-terminal domain"/>
    <property type="match status" value="1"/>
</dbReference>
<evidence type="ECO:0000256" key="3">
    <source>
        <dbReference type="ARBA" id="ARBA00025765"/>
    </source>
</evidence>
<comment type="subcellular location">
    <subcellularLocation>
        <location evidence="1">Nucleus</location>
    </subcellularLocation>
</comment>
<evidence type="ECO:0000259" key="4">
    <source>
        <dbReference type="Pfam" id="PF01191"/>
    </source>
</evidence>
<gene>
    <name evidence="5" type="ORF">TraAM80_00765</name>
</gene>
<feature type="domain" description="RNA polymerase subunit H/Rpb5 C-terminal" evidence="4">
    <location>
        <begin position="210"/>
        <end position="282"/>
    </location>
</feature>
<evidence type="ECO:0000313" key="6">
    <source>
        <dbReference type="Proteomes" id="UP000283634"/>
    </source>
</evidence>
<dbReference type="OrthoDB" id="248779at2759"/>
<dbReference type="GO" id="GO:0005665">
    <property type="term" value="C:RNA polymerase II, core complex"/>
    <property type="evidence" value="ECO:0007669"/>
    <property type="project" value="TreeGrafter"/>
</dbReference>
<dbReference type="Proteomes" id="UP000283634">
    <property type="component" value="Unassembled WGS sequence"/>
</dbReference>
<dbReference type="GO" id="GO:0005666">
    <property type="term" value="C:RNA polymerase III complex"/>
    <property type="evidence" value="ECO:0007669"/>
    <property type="project" value="TreeGrafter"/>
</dbReference>
<dbReference type="PANTHER" id="PTHR10535">
    <property type="entry name" value="DNA-DIRECTED RNA POLYMERASES I, II, AND III SUBUNIT RPABC1"/>
    <property type="match status" value="1"/>
</dbReference>
<dbReference type="EC" id="2.7.7.6" evidence="5"/>
<dbReference type="Gene3D" id="3.90.940.20">
    <property type="entry name" value="RPB5-like RNA polymerase subunit"/>
    <property type="match status" value="1"/>
</dbReference>
<dbReference type="InterPro" id="IPR000783">
    <property type="entry name" value="RNA_pol_subH/Rpb5_C"/>
</dbReference>
<comment type="similarity">
    <text evidence="3">Belongs to the archaeal Rpo5/eukaryotic RPB5 RNA polymerase subunit family.</text>
</comment>
<dbReference type="PANTHER" id="PTHR10535:SF0">
    <property type="entry name" value="DNA-DIRECTED RNA POLYMERASES I, II, AND III SUBUNIT RPABC1"/>
    <property type="match status" value="1"/>
</dbReference>
<dbReference type="RefSeq" id="XP_029242314.1">
    <property type="nucleotide sequence ID" value="XM_029377834.1"/>
</dbReference>
<dbReference type="GO" id="GO:0003899">
    <property type="term" value="F:DNA-directed RNA polymerase activity"/>
    <property type="evidence" value="ECO:0007669"/>
    <property type="project" value="UniProtKB-EC"/>
</dbReference>
<dbReference type="FunFam" id="3.90.940.20:FF:000001">
    <property type="entry name" value="DNA-directed RNA polymerases I, II, and III subunit RPABC1"/>
    <property type="match status" value="1"/>
</dbReference>
<keyword evidence="5" id="KW-0548">Nucleotidyltransferase</keyword>
<dbReference type="VEuPathDB" id="TriTrypDB:TRSC58_01876"/>
<evidence type="ECO:0000256" key="1">
    <source>
        <dbReference type="ARBA" id="ARBA00004123"/>
    </source>
</evidence>
<dbReference type="GO" id="GO:0006366">
    <property type="term" value="P:transcription by RNA polymerase II"/>
    <property type="evidence" value="ECO:0007669"/>
    <property type="project" value="TreeGrafter"/>
</dbReference>
<dbReference type="GO" id="GO:0005736">
    <property type="term" value="C:RNA polymerase I complex"/>
    <property type="evidence" value="ECO:0007669"/>
    <property type="project" value="TreeGrafter"/>
</dbReference>
<dbReference type="GeneID" id="40324698"/>